<protein>
    <submittedName>
        <fullName evidence="1">Uncharacterized protein</fullName>
    </submittedName>
</protein>
<gene>
    <name evidence="1" type="ORF">VNO77_21709</name>
</gene>
<keyword evidence="2" id="KW-1185">Reference proteome</keyword>
<dbReference type="Proteomes" id="UP001367508">
    <property type="component" value="Unassembled WGS sequence"/>
</dbReference>
<sequence>MAEWSRVMGIEEDKQGFLCLLEHIKRFPIDWIVGKKFLTLSVSLMLKTTVIVTRCLGNGTCIRARKSTNLKIKIISQDRMNPVMVESMDEAGCWYPEIGYRMFDKDGISSQQISLKSGNEELKRHISSFEDDVSLIKKLLWSKQR</sequence>
<name>A0AAN9L179_CANGL</name>
<accession>A0AAN9L179</accession>
<evidence type="ECO:0000313" key="1">
    <source>
        <dbReference type="EMBL" id="KAK7327625.1"/>
    </source>
</evidence>
<dbReference type="EMBL" id="JAYMYQ010000005">
    <property type="protein sequence ID" value="KAK7327625.1"/>
    <property type="molecule type" value="Genomic_DNA"/>
</dbReference>
<evidence type="ECO:0000313" key="2">
    <source>
        <dbReference type="Proteomes" id="UP001367508"/>
    </source>
</evidence>
<reference evidence="1 2" key="1">
    <citation type="submission" date="2024-01" db="EMBL/GenBank/DDBJ databases">
        <title>The genomes of 5 underutilized Papilionoideae crops provide insights into root nodulation and disease resistanc.</title>
        <authorList>
            <person name="Jiang F."/>
        </authorList>
    </citation>
    <scope>NUCLEOTIDE SEQUENCE [LARGE SCALE GENOMIC DNA]</scope>
    <source>
        <strain evidence="1">LVBAO_FW01</strain>
        <tissue evidence="1">Leaves</tissue>
    </source>
</reference>
<organism evidence="1 2">
    <name type="scientific">Canavalia gladiata</name>
    <name type="common">Sword bean</name>
    <name type="synonym">Dolichos gladiatus</name>
    <dbReference type="NCBI Taxonomy" id="3824"/>
    <lineage>
        <taxon>Eukaryota</taxon>
        <taxon>Viridiplantae</taxon>
        <taxon>Streptophyta</taxon>
        <taxon>Embryophyta</taxon>
        <taxon>Tracheophyta</taxon>
        <taxon>Spermatophyta</taxon>
        <taxon>Magnoliopsida</taxon>
        <taxon>eudicotyledons</taxon>
        <taxon>Gunneridae</taxon>
        <taxon>Pentapetalae</taxon>
        <taxon>rosids</taxon>
        <taxon>fabids</taxon>
        <taxon>Fabales</taxon>
        <taxon>Fabaceae</taxon>
        <taxon>Papilionoideae</taxon>
        <taxon>50 kb inversion clade</taxon>
        <taxon>NPAAA clade</taxon>
        <taxon>indigoferoid/millettioid clade</taxon>
        <taxon>Phaseoleae</taxon>
        <taxon>Canavalia</taxon>
    </lineage>
</organism>
<dbReference type="AlphaFoldDB" id="A0AAN9L179"/>
<proteinExistence type="predicted"/>
<comment type="caution">
    <text evidence="1">The sequence shown here is derived from an EMBL/GenBank/DDBJ whole genome shotgun (WGS) entry which is preliminary data.</text>
</comment>